<keyword evidence="1" id="KW-0812">Transmembrane</keyword>
<dbReference type="AlphaFoldDB" id="A0A427AWW3"/>
<feature type="transmembrane region" description="Helical" evidence="1">
    <location>
        <begin position="36"/>
        <end position="54"/>
    </location>
</feature>
<reference evidence="2 3" key="1">
    <citation type="journal article" date="2014" name="Agronomy (Basel)">
        <title>A Draft Genome Sequence for Ensete ventricosum, the Drought-Tolerant Tree Against Hunger.</title>
        <authorList>
            <person name="Harrison J."/>
            <person name="Moore K.A."/>
            <person name="Paszkiewicz K."/>
            <person name="Jones T."/>
            <person name="Grant M."/>
            <person name="Ambacheew D."/>
            <person name="Muzemil S."/>
            <person name="Studholme D.J."/>
        </authorList>
    </citation>
    <scope>NUCLEOTIDE SEQUENCE [LARGE SCALE GENOMIC DNA]</scope>
</reference>
<dbReference type="Proteomes" id="UP000287651">
    <property type="component" value="Unassembled WGS sequence"/>
</dbReference>
<gene>
    <name evidence="2" type="ORF">B296_00023177</name>
</gene>
<organism evidence="2 3">
    <name type="scientific">Ensete ventricosum</name>
    <name type="common">Abyssinian banana</name>
    <name type="synonym">Musa ensete</name>
    <dbReference type="NCBI Taxonomy" id="4639"/>
    <lineage>
        <taxon>Eukaryota</taxon>
        <taxon>Viridiplantae</taxon>
        <taxon>Streptophyta</taxon>
        <taxon>Embryophyta</taxon>
        <taxon>Tracheophyta</taxon>
        <taxon>Spermatophyta</taxon>
        <taxon>Magnoliopsida</taxon>
        <taxon>Liliopsida</taxon>
        <taxon>Zingiberales</taxon>
        <taxon>Musaceae</taxon>
        <taxon>Ensete</taxon>
    </lineage>
</organism>
<dbReference type="Gene3D" id="1.20.1270.60">
    <property type="entry name" value="Arfaptin homology (AH) domain/BAR domain"/>
    <property type="match status" value="1"/>
</dbReference>
<dbReference type="SUPFAM" id="SSF103657">
    <property type="entry name" value="BAR/IMD domain-like"/>
    <property type="match status" value="1"/>
</dbReference>
<evidence type="ECO:0000256" key="1">
    <source>
        <dbReference type="SAM" id="Phobius"/>
    </source>
</evidence>
<keyword evidence="1" id="KW-1133">Transmembrane helix</keyword>
<accession>A0A427AWW3</accession>
<evidence type="ECO:0000313" key="2">
    <source>
        <dbReference type="EMBL" id="RRT80742.1"/>
    </source>
</evidence>
<protein>
    <submittedName>
        <fullName evidence="2">Uncharacterized protein</fullName>
    </submittedName>
</protein>
<evidence type="ECO:0000313" key="3">
    <source>
        <dbReference type="Proteomes" id="UP000287651"/>
    </source>
</evidence>
<sequence length="57" mass="6565">MLNDKLLQFVDIDLHDVKDARKRFDKASLLYDQVCILYVICCIYLGLASLCSLIDKV</sequence>
<dbReference type="EMBL" id="AMZH03001072">
    <property type="protein sequence ID" value="RRT80742.1"/>
    <property type="molecule type" value="Genomic_DNA"/>
</dbReference>
<proteinExistence type="predicted"/>
<name>A0A427AWW3_ENSVE</name>
<dbReference type="InterPro" id="IPR027267">
    <property type="entry name" value="AH/BAR_dom_sf"/>
</dbReference>
<keyword evidence="1" id="KW-0472">Membrane</keyword>
<comment type="caution">
    <text evidence="2">The sequence shown here is derived from an EMBL/GenBank/DDBJ whole genome shotgun (WGS) entry which is preliminary data.</text>
</comment>